<dbReference type="EMBL" id="NCSJ02000261">
    <property type="protein sequence ID" value="RFU26452.1"/>
    <property type="molecule type" value="Genomic_DNA"/>
</dbReference>
<feature type="non-terminal residue" evidence="8">
    <location>
        <position position="522"/>
    </location>
</feature>
<feature type="transmembrane region" description="Helical" evidence="6">
    <location>
        <begin position="146"/>
        <end position="166"/>
    </location>
</feature>
<dbReference type="InterPro" id="IPR011701">
    <property type="entry name" value="MFS"/>
</dbReference>
<evidence type="ECO:0000259" key="7">
    <source>
        <dbReference type="PROSITE" id="PS50850"/>
    </source>
</evidence>
<feature type="transmembrane region" description="Helical" evidence="6">
    <location>
        <begin position="16"/>
        <end position="43"/>
    </location>
</feature>
<dbReference type="PROSITE" id="PS50850">
    <property type="entry name" value="MFS"/>
    <property type="match status" value="1"/>
</dbReference>
<evidence type="ECO:0000256" key="1">
    <source>
        <dbReference type="ARBA" id="ARBA00004141"/>
    </source>
</evidence>
<gene>
    <name evidence="8" type="ORF">B7463_g9877</name>
</gene>
<feature type="transmembrane region" description="Helical" evidence="6">
    <location>
        <begin position="118"/>
        <end position="139"/>
    </location>
</feature>
<feature type="transmembrane region" description="Helical" evidence="6">
    <location>
        <begin position="239"/>
        <end position="258"/>
    </location>
</feature>
<dbReference type="InterPro" id="IPR036259">
    <property type="entry name" value="MFS_trans_sf"/>
</dbReference>
<evidence type="ECO:0000256" key="5">
    <source>
        <dbReference type="ARBA" id="ARBA00023136"/>
    </source>
</evidence>
<dbReference type="Proteomes" id="UP000258309">
    <property type="component" value="Unassembled WGS sequence"/>
</dbReference>
<feature type="transmembrane region" description="Helical" evidence="6">
    <location>
        <begin position="55"/>
        <end position="75"/>
    </location>
</feature>
<comment type="caution">
    <text evidence="8">The sequence shown here is derived from an EMBL/GenBank/DDBJ whole genome shotgun (WGS) entry which is preliminary data.</text>
</comment>
<keyword evidence="9" id="KW-1185">Reference proteome</keyword>
<dbReference type="Pfam" id="PF07690">
    <property type="entry name" value="MFS_1"/>
    <property type="match status" value="1"/>
</dbReference>
<feature type="transmembrane region" description="Helical" evidence="6">
    <location>
        <begin position="172"/>
        <end position="190"/>
    </location>
</feature>
<evidence type="ECO:0000313" key="9">
    <source>
        <dbReference type="Proteomes" id="UP000258309"/>
    </source>
</evidence>
<keyword evidence="5 6" id="KW-0472">Membrane</keyword>
<dbReference type="OMA" id="RTVFWMA"/>
<proteinExistence type="inferred from homology"/>
<protein>
    <recommendedName>
        <fullName evidence="7">Major facilitator superfamily (MFS) profile domain-containing protein</fullName>
    </recommendedName>
</protein>
<accession>A0A3E2GZQ5</accession>
<evidence type="ECO:0000256" key="2">
    <source>
        <dbReference type="ARBA" id="ARBA00007520"/>
    </source>
</evidence>
<feature type="transmembrane region" description="Helical" evidence="6">
    <location>
        <begin position="393"/>
        <end position="417"/>
    </location>
</feature>
<organism evidence="8 9">
    <name type="scientific">Scytalidium lignicola</name>
    <name type="common">Hyphomycete</name>
    <dbReference type="NCBI Taxonomy" id="5539"/>
    <lineage>
        <taxon>Eukaryota</taxon>
        <taxon>Fungi</taxon>
        <taxon>Dikarya</taxon>
        <taxon>Ascomycota</taxon>
        <taxon>Pezizomycotina</taxon>
        <taxon>Leotiomycetes</taxon>
        <taxon>Leotiomycetes incertae sedis</taxon>
        <taxon>Scytalidium</taxon>
    </lineage>
</organism>
<reference evidence="8 9" key="1">
    <citation type="submission" date="2018-05" db="EMBL/GenBank/DDBJ databases">
        <title>Draft genome sequence of Scytalidium lignicola DSM 105466, a ubiquitous saprotrophic fungus.</title>
        <authorList>
            <person name="Buettner E."/>
            <person name="Gebauer A.M."/>
            <person name="Hofrichter M."/>
            <person name="Liers C."/>
            <person name="Kellner H."/>
        </authorList>
    </citation>
    <scope>NUCLEOTIDE SEQUENCE [LARGE SCALE GENOMIC DNA]</scope>
    <source>
        <strain evidence="8 9">DSM 105466</strain>
    </source>
</reference>
<dbReference type="GO" id="GO:0022857">
    <property type="term" value="F:transmembrane transporter activity"/>
    <property type="evidence" value="ECO:0007669"/>
    <property type="project" value="InterPro"/>
</dbReference>
<sequence length="522" mass="56005">MHQSGSYQDGYPRRTLTFYLAIAAICVCFFMSALDTVIVASALPKIAQVLHADSVEAYWCGTGFLFAQTIAQPIYGVFSSVVGMKACIMVAVSIFLVAIFCAAAQSIAWLIAARVFQGIGGGGINAMVIVIISAIVPLVERGRYIGFVMLSGAVGLVLGVVLGAVIAQRTVFYINIPICTVALVGVYFFLHLPKPQSQLWEAVKVVDWVGIVLLSGSLVGVLYDITGGNVLYSWDSPQIITPLVVGSVRIAVFVYHEHRWASNPIIPLRVFASRTAASGYYTTFIHGLVLWAITYYLLLYFVIAQHHSLLVVAPMATVGGLGMAFTKRFFPFNLFAWICITSSVGLFATLTPSSPLAAQYDFQILTAMGSGIIYPGRVMAVQTPQRVQGDIPIASTLVSFFAALGQSFGLGIGSTVFQNAWTAQVDRHIANGALSEAYRVLAQDAKSESLLFPTFPENVGNAYGTVVSGSLRVLWITLAGLAASACLLTLLQRNLSTARPLPEDGNSSVTSQDVLVVVNEQK</sequence>
<evidence type="ECO:0000256" key="4">
    <source>
        <dbReference type="ARBA" id="ARBA00022989"/>
    </source>
</evidence>
<name>A0A3E2GZQ5_SCYLI</name>
<feature type="transmembrane region" description="Helical" evidence="6">
    <location>
        <begin position="473"/>
        <end position="491"/>
    </location>
</feature>
<feature type="transmembrane region" description="Helical" evidence="6">
    <location>
        <begin position="202"/>
        <end position="223"/>
    </location>
</feature>
<dbReference type="GO" id="GO:0005886">
    <property type="term" value="C:plasma membrane"/>
    <property type="evidence" value="ECO:0007669"/>
    <property type="project" value="TreeGrafter"/>
</dbReference>
<evidence type="ECO:0000313" key="8">
    <source>
        <dbReference type="EMBL" id="RFU26452.1"/>
    </source>
</evidence>
<dbReference type="SUPFAM" id="SSF103473">
    <property type="entry name" value="MFS general substrate transporter"/>
    <property type="match status" value="1"/>
</dbReference>
<feature type="transmembrane region" description="Helical" evidence="6">
    <location>
        <begin position="87"/>
        <end position="112"/>
    </location>
</feature>
<feature type="transmembrane region" description="Helical" evidence="6">
    <location>
        <begin position="279"/>
        <end position="303"/>
    </location>
</feature>
<evidence type="ECO:0000256" key="6">
    <source>
        <dbReference type="SAM" id="Phobius"/>
    </source>
</evidence>
<feature type="transmembrane region" description="Helical" evidence="6">
    <location>
        <begin position="309"/>
        <end position="325"/>
    </location>
</feature>
<feature type="transmembrane region" description="Helical" evidence="6">
    <location>
        <begin position="362"/>
        <end position="381"/>
    </location>
</feature>
<keyword evidence="4 6" id="KW-1133">Transmembrane helix</keyword>
<comment type="similarity">
    <text evidence="2">Belongs to the major facilitator superfamily. TCR/Tet family.</text>
</comment>
<dbReference type="OrthoDB" id="10021397at2759"/>
<dbReference type="PANTHER" id="PTHR23501">
    <property type="entry name" value="MAJOR FACILITATOR SUPERFAMILY"/>
    <property type="match status" value="1"/>
</dbReference>
<dbReference type="InterPro" id="IPR020846">
    <property type="entry name" value="MFS_dom"/>
</dbReference>
<feature type="domain" description="Major facilitator superfamily (MFS) profile" evidence="7">
    <location>
        <begin position="21"/>
        <end position="497"/>
    </location>
</feature>
<dbReference type="Gene3D" id="1.20.1720.10">
    <property type="entry name" value="Multidrug resistance protein D"/>
    <property type="match status" value="1"/>
</dbReference>
<dbReference type="PRINTS" id="PR01036">
    <property type="entry name" value="TCRTETB"/>
</dbReference>
<dbReference type="PANTHER" id="PTHR23501:SF102">
    <property type="entry name" value="DRUG TRANSPORTER, PUTATIVE (AFU_ORTHOLOGUE AFUA_3G08530)-RELATED"/>
    <property type="match status" value="1"/>
</dbReference>
<comment type="subcellular location">
    <subcellularLocation>
        <location evidence="1">Membrane</location>
        <topology evidence="1">Multi-pass membrane protein</topology>
    </subcellularLocation>
</comment>
<evidence type="ECO:0000256" key="3">
    <source>
        <dbReference type="ARBA" id="ARBA00022692"/>
    </source>
</evidence>
<feature type="non-terminal residue" evidence="8">
    <location>
        <position position="1"/>
    </location>
</feature>
<feature type="transmembrane region" description="Helical" evidence="6">
    <location>
        <begin position="332"/>
        <end position="350"/>
    </location>
</feature>
<dbReference type="AlphaFoldDB" id="A0A3E2GZQ5"/>
<keyword evidence="3 6" id="KW-0812">Transmembrane</keyword>